<feature type="disulfide bond" evidence="6">
    <location>
        <begin position="3751"/>
        <end position="3778"/>
    </location>
</feature>
<sequence length="5081" mass="524572">MDFSGVNDNFLKLSNEICATEADIVFVLDASGSMNQQDWARVVSFAQQIVQQFTVSPQDTQFAAISFDTRPRNQFNLVQYSTAAEVQTALRNIEPLGGSTNIAGALLRARDLMTSVSAGARDNAVKIAITLTDGVQNIDTDGTVRDAANALRAANVTTFAIYVGTDLASNPNINQQMQDMATRPDYLFQADDFNALAVAGFTQDVAQTICIVDNCQGIVCQNGGSCVHLLNDHECRCLPGFSGEFCEINQAASVFTQWSQWGDCSVTCGFGTQTRNRACPGGAGACGEGPLSETRFCFLQSCTTAGWAQWGQWTSCSATCGSANRQRTRTCPSPNPTAACPGSATQTQQCFLPQCSLNAGYGQWSSWSSCSVTCGQGQVTRTRLCDSPPPSPGGLPCQGPSTDSLICFLPTCPVNGNWGQWGQFSTCTATCGPTATQTRTRVCNNPPAQFGGAPCPGPASETVNCNFQDCPTSSYGPWGQWSACPVTCGGAQQLRTRVCNVVNGVPCPGLATESRPCNTDTCPVRDPCINIVCFNGGSCREENSRLYCVCPPEYTGLHCTTRIQVSAVCRQTPTVTGATFVPQQPQYAEGSVLTYTCGTGFQRTAGSTTATCQGGGFVWGTGGALVCTRTCPAPVVPGATFTPAAGPYLQGVTITAACGVGFLRRSGSTTATCTNGSFQWGTGGVLVCTASCGPPPSVTGATFSPAVGPWVEGAVVTYSCNAGLIQANGTSTTATCTNGAFQWGTGGALVCQASCGTPPSVTGATFSPAVGPWVEGAVVTYSCNVGLIQANGTSTTATCTNGAFQWGTGGPLVCQAPCSAPPSVTGTSFSPAVGPYLEGATVTYTCTGGLVQASGTSRTARCTGGAFLWVGGAALTCQATCSAPPSVTGASFSPTVGPYVEGATVTYTCTGGLVQASGTSRIARCTGGAFLWVGGTALTCQASCGTPPSVTGATFSPAVGPWLEGAVVTYSCNAGLIQANGTSTTATCTNGAFQWGTGGALVCQATCSAPSSVTGASFSPTVGPYLEGATVTYTCTGGLVQASGTSRTARCTGGAFLWVGGAALTCQATCAAAPVVAGATPSPASGPYVDGARVTYRCNSGLIQVSGTSNTATCTNGVFQWGTGGAFVCQATCQNPLAVSGATFTPSTGPYSEGSVITYSCNGGFVQTNGTSTTARCTNGIFVWSTGGAISCRGICPSPPSVNGAAFSPLKQQYTEGDVLTYVCSSGFTPTSGSNRATCTNSAFAWGADGALFCAANCPSPPTIQGASITTNSATFTEGAVVDYTCNSPGFVQVNGTSSRATCSNSTFIWGAGGPIECQATCLTAPVVAGATVTPAQGSYVEGSVLTYACNSNYRQVTGTSTTARCTNGVFVWGTGGATRCQALCQSPPEVVNAGFVTQASGPFIEGDTVTYACTTGFVQTSGSASVRCTNGTFDWGVVGSMVCQASCNSIPEVQGASFNSSAASPYVSGDVLTYSCNTGYIQTSGSLTAQCQNGSFVWGIDGALVCQATCAQGPPTVQGASFNPATGPYLEDSVVRYACQSGNTQTGGSTAARCRNGVFTWDAPGVLNCTVSCTVPPTVQRADFSPDQGPYLDGTAVTYACSGSSVRTSGSDVATCQDGNYVWGSGGALVCEAGCPGDTPNVAGASHFHVGTYTEGARVTYFCLNGSTQTGGSSSVICRNGNFVWQNGQPIICQASCASGPPIVVGASFTPAQGPYIDGSTVTYDCGSGFVKTNGSLTASCNNGNFEWGAGGSLVCTAGCPLSPPTVAGARILNPVSVHTEGSTVNYACLENYINTGGSTSAVCRGGTFVWQNGQAISCELGCAERPPNVTGASYSPATGHIHQNEVITYSCMAGYVQTAGSNTATCVNSNYVWTNGALVCSSGCSISPPSVAGATLVDPRATYTEGSRLTYVCQEMYINTGGSDVAVCRGGVYVWEGGNAISCELGCRNMPPNITGASFSPATGLYHERDVATYECASGYVQTAGSNLATCRSGNYVWTNGAIVCESGCQGTPPTVTGATLVNSGATYTEGARLNYVCQQNYILTGGSEVAICRGGTYVWERGTAISCELGCENPPSSMTGASFTPATGPYRQNTAITYACRSGYVQTGGSSRATCINSRYVWDSNGPIRCQPGCQGNPPTVTGAELIAPGAAFTEGTILPYVCQDGYINTGGSNMARCSGGTFVWDRGQAISCERGCAGAPPNAIGAAYIPTTGPYRENNTVTYSCSLGYVQTRGSTTAKCTNSRFEWTNGAIVCQRGCGTPPQIGGATYSPVRETYLEGAQVEYVCSAGNVGRSNREVMTCVNGNWQGVRLQCQAGCAQGAPTVNGARYSPMFGPYLEEATVVYACSFGFVRKSGSLQAKCTNGSFIWNNNEALVCERGCSGEPQRVTGATYSQAGPYTEGTRITYSCGDDFVQVGGTSTLSCTNSRFQWGAEGPIACQPGCKNGPVEVTGASFSPSTGPYIQGSQVFYRCQLGQLQTAGSSLAFCNNGNFIWAAGGQIKCEGGCFSPPPVAFATPENTQGPFLDGVNVTYSCRSGYVPTGGSGVARCVSGNFEWGTLGPLRCQAGCPGQPPEISGATYTPRAQYLASASVEYRCRDRFIQVGGGDIVTCTRAGFVWNSGAPIVCQAGCAGSPPVVQNAEFSPSVGPYRSGVTVFYTCNTGYVATAGVTAARCTDGNFQWVDGTALRCALGCGGTPPSVAGATPPNLSSTPPNLGSVATYACSTGFFRTSGSLTATCTNTGWNWGSEGVLQCSSGCPPPPQIDGAEYTPRTGPYREGSSLSYSCGRGYIQIAGARSLRCEAGVWIGSRIACARGCSDDPPSTDGTTWATSGRPYMEGAKAIYVCLPNHIEDRGNHTLVCTNGEFQGEPLACESGCQQNPPALNHADYSPANGPYATGARVTYRCHDDYVKVSGGDFLTCQNGVFVGNYIQCQRACPTPPSNPGTIQIATEPFIDGSTVTYSCETGGVAIAGVNNLVCQAGSWQGQPLVCNEGCTTPPSIASATYSPPQGPYREGSQVTYTCATGLVQTSGSRTLTCRGGQFVGTRMTCGVGCTSDPVAPANSFSNATGGPYQNGDIIYYECVSGYVPTGGSAFLTCSQGRFVGERLTCSGGCLSPPPSIPNALLTPMARPYLSGMLAQYRCANNYVKVGTSDSLTCSNGPWIGTRIQCQRGCTTIPNIANAQKLTNGNVFTEGSSVTFGCVTGYIQDGGSTSLVCNGGTFQGEQIVCIPATVSCSTEPPTVTNARVIKSGAPYPDGGTVQYECQAKYVKTGGSTSLTCNRGNWVGDRIVCAKGCSGNPPEIPNGNVFSSVPPYLEGAQATYFCNSGFVVASGDITLRCTDGRFTGTIPQCRPGCLQAPPTIPNTEQSGSGPPYLEGTLTFYTCATGYIKVQGDDRLTCRSGQYVGAPLICESGCPAPPQVNNAEVALPPGGLYQGTVVTYYCSDNYVQTGGSKTLRCERGNWTGQRIQCSSGCAGSPEVVPNAEFTTTSSEPYLEAAVLTYSCVSGTAKIGGAEQLVCRSGKFTWNQGGALVCQAGCQGAPPTIPRATHNGAGGPYLQGTAITYTCNSGFVANGGSRTLTCRGTTFQGEPLQCAAGCESQPPSVPRTVNNGGSGPYLTGQVVSYSCAAGNVAISGDRDLRCNNGPWVGNRLNCQSGCSQSLPEVLGGGYVAPTGPVTQGTQITYNCSQGFVQVAGSSSLICNNGVLQWQGGELQCRPGCTEVPTVPNARVRAAAPPFRQNSLVLYECNPGYIQTGGSIFLSCNNGQFVGQNIVCEPEKIECIREPPLVANAVNNGAGAPYADGATVTYSCAEGHVKVGGGSELTCSRNEFLGTRIQCASGCKEGPSVGQNSNRNLGAAPYLEGATARYSCISGYVPVSGQTSLTCTSGTFRGDPLVCRRGCSGTPPTPPLTSHDRTTGPYLQGDIITYQCLQGNIKTSGDTQLRCDGGNFVGQALVCEAGCSGSPPSVINADLSAGSGPYREGYVVTYSCATGYLQTGGQRFLTCRSGSFQGERIRCQSGCPNQPPQIPNAAMSGVISQPFLQGSTVSYVCNLGYVSATSSSMSITCQQGQWVGMESIRCQAGCSDSPPSIPFATHNGRNESSVQGTRVTYTCRNGFIAVRGSRVLMCGSSGGYEGERLVCQPGCDNEPPSIFGATNDASGAPYQQGHRVRYSCTTGNVAINGSDVLTCNAGTWEGQRLQCRPGCSQNPPFIFGASFVVPGVPTQGSTGPQGSSGPLGPVLPAYVLQGTQIQYTCDTGRVRVSGSLTLTCDNGIYVGERIKCELGCVSAPVIPNAVISVGEAPYLRAETVTFACAERYIKSGGQETLVCGRNGFEGERLQCEPKIVGCYQEPPSPANAVSSATGSPYAEGVAVTYSCATGYVKISGDSSLTCRNEQWQGSKIVCREGCPSNPPDAPFATYQAGFIPRLEGSVATYTCVPGTIQVGGDRVLECIDGQFRGQLIQCQAGCGNPPSITNAITSSNGPYTEDYIVTYRCAERYIQTGGDSNLRCQRGSYIGQRIVCEPGCLGNPPEVPFAAHDIVSPPYRSGLTVNYGCTTGYVRVRGDTSLTCRNGVFEGTVIDCRAGCAGSPPTIPNAELLTVGQGPFLEGDTVRYGCSSGRVSIGGDAVLRCRNGIWEGRRLQCDVGCLQQPPSVPNTKLVAASSGPYPNGAEVEYSCVDNMVMVSGNRMKSCNGGEWVGASMVCRPGCSASPPVVAGTTNDASGGPYEQNSVVTYSCNSGTVQTGGNAALVCGSDGEWAGSLIICAAGCTDAPPIVPRTTNNAGPGPYVNGASVTYFCARGNVAVRGDATLTCRDGNFVGRHLECEPGCADMPPDVPLSVYLSSQSGVYLEGQQVTYLCISGTIKVFGGILTCRGGVYEGERIVCQRGCLQSPPTITNAILETESNRIVEGTKISYRCREGYIKIGGDSELTCSNGEFEGAMIVCAAGCTGAPPSLLYATHNGVAPYTEGEVVTYSCVDDARQTGGSNTLTCQQGEFRGTRIVCTKDTIPTNTCSMPPSVQFAVHNAEGSLFTDGAVVTYSCVSGYLQIGDDTELTCRNRQWVGTLIQCEGINFHLF</sequence>
<feature type="disulfide bond" evidence="6">
    <location>
        <begin position="569"/>
        <end position="612"/>
    </location>
</feature>
<dbReference type="PROSITE" id="PS50092">
    <property type="entry name" value="TSP1"/>
    <property type="match status" value="5"/>
</dbReference>
<name>A0A2R2MTP1_LINAN</name>
<feature type="domain" description="Sushi" evidence="9">
    <location>
        <begin position="1068"/>
        <end position="1131"/>
    </location>
</feature>
<reference evidence="11" key="1">
    <citation type="submission" date="2025-08" db="UniProtKB">
        <authorList>
            <consortium name="RefSeq"/>
        </authorList>
    </citation>
    <scope>IDENTIFICATION</scope>
    <source>
        <tissue evidence="11">Gonads</tissue>
    </source>
</reference>
<evidence type="ECO:0000259" key="7">
    <source>
        <dbReference type="PROSITE" id="PS50026"/>
    </source>
</evidence>
<feature type="domain" description="Sushi" evidence="9">
    <location>
        <begin position="1383"/>
        <end position="1446"/>
    </location>
</feature>
<dbReference type="PROSITE" id="PS00022">
    <property type="entry name" value="EGF_1"/>
    <property type="match status" value="2"/>
</dbReference>
<feature type="domain" description="Sushi" evidence="9">
    <location>
        <begin position="4891"/>
        <end position="4951"/>
    </location>
</feature>
<feature type="disulfide bond" evidence="6">
    <location>
        <begin position="3630"/>
        <end position="3657"/>
    </location>
</feature>
<feature type="disulfide bond" evidence="6">
    <location>
        <begin position="3145"/>
        <end position="3172"/>
    </location>
</feature>
<feature type="domain" description="Sushi" evidence="9">
    <location>
        <begin position="1696"/>
        <end position="1759"/>
    </location>
</feature>
<dbReference type="InParanoid" id="A0A2R2MTP1"/>
<feature type="domain" description="Sushi" evidence="9">
    <location>
        <begin position="4470"/>
        <end position="4528"/>
    </location>
</feature>
<dbReference type="Pfam" id="PF00084">
    <property type="entry name" value="Sushi"/>
    <property type="match status" value="28"/>
</dbReference>
<feature type="disulfide bond" evidence="6">
    <location>
        <begin position="1574"/>
        <end position="1617"/>
    </location>
</feature>
<dbReference type="PROSITE" id="PS50923">
    <property type="entry name" value="SUSHI"/>
    <property type="match status" value="37"/>
</dbReference>
<evidence type="ECO:0000313" key="10">
    <source>
        <dbReference type="Proteomes" id="UP000085678"/>
    </source>
</evidence>
<feature type="domain" description="VWFA" evidence="8">
    <location>
        <begin position="23"/>
        <end position="205"/>
    </location>
</feature>
<comment type="subcellular location">
    <subcellularLocation>
        <location evidence="1">Virion</location>
    </subcellularLocation>
</comment>
<accession>A0A2R2MTP1</accession>
<feature type="domain" description="EGF-like" evidence="7">
    <location>
        <begin position="211"/>
        <end position="247"/>
    </location>
</feature>
<dbReference type="CDD" id="cd00054">
    <property type="entry name" value="EGF_CA"/>
    <property type="match status" value="1"/>
</dbReference>
<feature type="domain" description="Sushi" evidence="9">
    <location>
        <begin position="942"/>
        <end position="1005"/>
    </location>
</feature>
<comment type="caution">
    <text evidence="5">Lacks conserved residue(s) required for the propagation of feature annotation.</text>
</comment>
<feature type="domain" description="Sushi" evidence="9">
    <location>
        <begin position="5016"/>
        <end position="5075"/>
    </location>
</feature>
<dbReference type="PROSITE" id="PS50234">
    <property type="entry name" value="VWFA"/>
    <property type="match status" value="1"/>
</dbReference>
<dbReference type="InterPro" id="IPR002035">
    <property type="entry name" value="VWF_A"/>
</dbReference>
<feature type="domain" description="Sushi" evidence="9">
    <location>
        <begin position="4350"/>
        <end position="4410"/>
    </location>
</feature>
<feature type="domain" description="Sushi" evidence="9">
    <location>
        <begin position="3416"/>
        <end position="3475"/>
    </location>
</feature>
<feature type="disulfide bond" evidence="6">
    <location>
        <begin position="4178"/>
        <end position="4205"/>
    </location>
</feature>
<feature type="disulfide bond" evidence="6">
    <location>
        <begin position="4499"/>
        <end position="4526"/>
    </location>
</feature>
<feature type="domain" description="Sushi" evidence="9">
    <location>
        <begin position="3297"/>
        <end position="3356"/>
    </location>
</feature>
<protein>
    <submittedName>
        <fullName evidence="11">Uncharacterized protein LOC106158743</fullName>
    </submittedName>
</protein>
<feature type="domain" description="Sushi" evidence="9">
    <location>
        <begin position="3599"/>
        <end position="3659"/>
    </location>
</feature>
<feature type="disulfide bond" evidence="6">
    <location>
        <begin position="5046"/>
        <end position="5073"/>
    </location>
</feature>
<feature type="domain" description="Sushi" evidence="9">
    <location>
        <begin position="2261"/>
        <end position="2319"/>
    </location>
</feature>
<feature type="domain" description="Sushi" evidence="9">
    <location>
        <begin position="3721"/>
        <end position="3780"/>
    </location>
</feature>
<evidence type="ECO:0000256" key="6">
    <source>
        <dbReference type="PROSITE-ProRule" id="PRU00302"/>
    </source>
</evidence>
<feature type="domain" description="Sushi" evidence="9">
    <location>
        <begin position="1194"/>
        <end position="1256"/>
    </location>
</feature>
<dbReference type="SMART" id="SM00032">
    <property type="entry name" value="CCP"/>
    <property type="match status" value="73"/>
</dbReference>
<feature type="domain" description="Sushi" evidence="9">
    <location>
        <begin position="690"/>
        <end position="753"/>
    </location>
</feature>
<feature type="domain" description="Sushi" evidence="9">
    <location>
        <begin position="1572"/>
        <end position="1634"/>
    </location>
</feature>
<keyword evidence="3" id="KW-0732">Signal</keyword>
<dbReference type="CDD" id="cd00033">
    <property type="entry name" value="CCP"/>
    <property type="match status" value="24"/>
</dbReference>
<feature type="disulfide bond" evidence="6">
    <location>
        <begin position="3267"/>
        <end position="3294"/>
    </location>
</feature>
<feature type="domain" description="EGF-like" evidence="7">
    <location>
        <begin position="524"/>
        <end position="560"/>
    </location>
</feature>
<dbReference type="SMART" id="SM00179">
    <property type="entry name" value="EGF_CA"/>
    <property type="match status" value="2"/>
</dbReference>
<dbReference type="SUPFAM" id="SSF57535">
    <property type="entry name" value="Complement control module/SCR domain"/>
    <property type="match status" value="51"/>
</dbReference>
<feature type="disulfide bond" evidence="6">
    <location>
        <begin position="2966"/>
        <end position="2993"/>
    </location>
</feature>
<feature type="disulfide bond" evidence="6">
    <location>
        <begin position="3446"/>
        <end position="3473"/>
    </location>
</feature>
<dbReference type="Proteomes" id="UP000085678">
    <property type="component" value="Unplaced"/>
</dbReference>
<dbReference type="PANTHER" id="PTHR45785">
    <property type="entry name" value="COMPLEMENT FACTOR H-RELATED"/>
    <property type="match status" value="1"/>
</dbReference>
<dbReference type="InterPro" id="IPR036465">
    <property type="entry name" value="vWFA_dom_sf"/>
</dbReference>
<feature type="disulfide bond" evidence="6">
    <location>
        <begin position="1196"/>
        <end position="1239"/>
    </location>
</feature>
<dbReference type="SUPFAM" id="SSF53300">
    <property type="entry name" value="vWA-like"/>
    <property type="match status" value="1"/>
</dbReference>
<feature type="disulfide bond" evidence="6">
    <location>
        <begin position="5018"/>
        <end position="5061"/>
    </location>
</feature>
<dbReference type="Gene3D" id="3.40.50.410">
    <property type="entry name" value="von Willebrand factor, type A domain"/>
    <property type="match status" value="1"/>
</dbReference>
<feature type="domain" description="Sushi" evidence="9">
    <location>
        <begin position="4023"/>
        <end position="4086"/>
    </location>
</feature>
<keyword evidence="4 5" id="KW-1015">Disulfide bond</keyword>
<feature type="domain" description="Sushi" evidence="9">
    <location>
        <begin position="2198"/>
        <end position="2260"/>
    </location>
</feature>
<evidence type="ECO:0000256" key="5">
    <source>
        <dbReference type="PROSITE-ProRule" id="PRU00076"/>
    </source>
</evidence>
<feature type="domain" description="Sushi" evidence="9">
    <location>
        <begin position="3114"/>
        <end position="3174"/>
    </location>
</feature>
<dbReference type="InterPro" id="IPR000742">
    <property type="entry name" value="EGF"/>
</dbReference>
<dbReference type="Gene3D" id="2.20.100.10">
    <property type="entry name" value="Thrombospondin type-1 (TSP1) repeat"/>
    <property type="match status" value="5"/>
</dbReference>
<feature type="domain" description="Sushi" evidence="9">
    <location>
        <begin position="4147"/>
        <end position="4207"/>
    </location>
</feature>
<feature type="disulfide bond" evidence="6">
    <location>
        <begin position="3874"/>
        <end position="3901"/>
    </location>
</feature>
<dbReference type="Pfam" id="PF00092">
    <property type="entry name" value="VWA"/>
    <property type="match status" value="1"/>
</dbReference>
<feature type="domain" description="Sushi" evidence="9">
    <location>
        <begin position="567"/>
        <end position="629"/>
    </location>
</feature>
<dbReference type="SMART" id="SM00209">
    <property type="entry name" value="TSP1"/>
    <property type="match status" value="5"/>
</dbReference>
<feature type="disulfide bond" evidence="6">
    <location>
        <begin position="4381"/>
        <end position="4408"/>
    </location>
</feature>
<dbReference type="PROSITE" id="PS01186">
    <property type="entry name" value="EGF_2"/>
    <property type="match status" value="1"/>
</dbReference>
<feature type="domain" description="Sushi" evidence="9">
    <location>
        <begin position="1447"/>
        <end position="1509"/>
    </location>
</feature>
<feature type="domain" description="Sushi" evidence="9">
    <location>
        <begin position="2072"/>
        <end position="2135"/>
    </location>
</feature>
<evidence type="ECO:0000256" key="3">
    <source>
        <dbReference type="ARBA" id="ARBA00022729"/>
    </source>
</evidence>
<dbReference type="OrthoDB" id="6127629at2759"/>
<dbReference type="PROSITE" id="PS50026">
    <property type="entry name" value="EGF_3"/>
    <property type="match status" value="2"/>
</dbReference>
<dbReference type="InterPro" id="IPR000436">
    <property type="entry name" value="Sushi_SCR_CCP_dom"/>
</dbReference>
<evidence type="ECO:0000259" key="8">
    <source>
        <dbReference type="PROSITE" id="PS50234"/>
    </source>
</evidence>
<evidence type="ECO:0000313" key="11">
    <source>
        <dbReference type="RefSeq" id="XP_023933392.1"/>
    </source>
</evidence>
<feature type="domain" description="Sushi" evidence="9">
    <location>
        <begin position="2382"/>
        <end position="2444"/>
    </location>
</feature>
<feature type="disulfide bond" evidence="6">
    <location>
        <begin position="2262"/>
        <end position="2305"/>
    </location>
</feature>
<feature type="domain" description="Sushi" evidence="9">
    <location>
        <begin position="2507"/>
        <end position="2569"/>
    </location>
</feature>
<feature type="domain" description="Sushi" evidence="9">
    <location>
        <begin position="1257"/>
        <end position="1320"/>
    </location>
</feature>
<feature type="disulfide bond" evidence="6">
    <location>
        <begin position="2509"/>
        <end position="2552"/>
    </location>
</feature>
<dbReference type="PANTHER" id="PTHR45785:SF2">
    <property type="entry name" value="COMPLEMENT FACTOR H-RELATED"/>
    <property type="match status" value="1"/>
</dbReference>
<dbReference type="SMART" id="SM00181">
    <property type="entry name" value="EGF"/>
    <property type="match status" value="2"/>
</dbReference>
<proteinExistence type="predicted"/>
<organism evidence="10 11">
    <name type="scientific">Lingula anatina</name>
    <name type="common">Brachiopod</name>
    <name type="synonym">Lingula unguis</name>
    <dbReference type="NCBI Taxonomy" id="7574"/>
    <lineage>
        <taxon>Eukaryota</taxon>
        <taxon>Metazoa</taxon>
        <taxon>Spiralia</taxon>
        <taxon>Lophotrochozoa</taxon>
        <taxon>Brachiopoda</taxon>
        <taxon>Linguliformea</taxon>
        <taxon>Lingulata</taxon>
        <taxon>Lingulida</taxon>
        <taxon>Linguloidea</taxon>
        <taxon>Lingulidae</taxon>
        <taxon>Lingula</taxon>
    </lineage>
</organism>
<dbReference type="InterPro" id="IPR000884">
    <property type="entry name" value="TSP1_rpt"/>
</dbReference>
<dbReference type="InterPro" id="IPR035976">
    <property type="entry name" value="Sushi/SCR/CCP_sf"/>
</dbReference>
<keyword evidence="10" id="KW-1185">Reference proteome</keyword>
<evidence type="ECO:0000259" key="9">
    <source>
        <dbReference type="PROSITE" id="PS50923"/>
    </source>
</evidence>
<dbReference type="GO" id="GO:0005509">
    <property type="term" value="F:calcium ion binding"/>
    <property type="evidence" value="ECO:0007669"/>
    <property type="project" value="InterPro"/>
</dbReference>
<evidence type="ECO:0000256" key="4">
    <source>
        <dbReference type="ARBA" id="ARBA00023157"/>
    </source>
</evidence>
<dbReference type="Gene3D" id="2.20.28.230">
    <property type="match status" value="7"/>
</dbReference>
<feature type="domain" description="Sushi" evidence="9">
    <location>
        <begin position="4588"/>
        <end position="4649"/>
    </location>
</feature>
<feature type="domain" description="Sushi" evidence="9">
    <location>
        <begin position="1822"/>
        <end position="1884"/>
    </location>
</feature>
<feature type="disulfide bond" evidence="6">
    <location>
        <begin position="3418"/>
        <end position="3461"/>
    </location>
</feature>
<dbReference type="InterPro" id="IPR036383">
    <property type="entry name" value="TSP1_rpt_sf"/>
</dbReference>
<dbReference type="RefSeq" id="XP_023933392.1">
    <property type="nucleotide sequence ID" value="XM_024077624.1"/>
</dbReference>
<dbReference type="FunFam" id="2.20.100.10:FF:000001">
    <property type="entry name" value="semaphorin-5A isoform X1"/>
    <property type="match status" value="2"/>
</dbReference>
<feature type="domain" description="Sushi" evidence="9">
    <location>
        <begin position="3476"/>
        <end position="3539"/>
    </location>
</feature>
<feature type="domain" description="Sushi" evidence="9">
    <location>
        <begin position="1947"/>
        <end position="2009"/>
    </location>
</feature>
<dbReference type="SUPFAM" id="SSF57196">
    <property type="entry name" value="EGF/Laminin"/>
    <property type="match status" value="2"/>
</dbReference>
<dbReference type="KEGG" id="lak:106158743"/>
<dbReference type="InterPro" id="IPR001881">
    <property type="entry name" value="EGF-like_Ca-bd_dom"/>
</dbReference>
<keyword evidence="2 6" id="KW-0768">Sushi</keyword>
<feature type="disulfide bond" evidence="6">
    <location>
        <begin position="3723"/>
        <end position="3766"/>
    </location>
</feature>
<feature type="disulfide bond" evidence="5">
    <location>
        <begin position="550"/>
        <end position="559"/>
    </location>
</feature>
<evidence type="ECO:0000256" key="1">
    <source>
        <dbReference type="ARBA" id="ARBA00004328"/>
    </source>
</evidence>
<gene>
    <name evidence="11" type="primary">LOC106158743</name>
</gene>
<keyword evidence="5" id="KW-0245">EGF-like domain</keyword>
<dbReference type="SUPFAM" id="SSF82895">
    <property type="entry name" value="TSP-1 type 1 repeat"/>
    <property type="match status" value="5"/>
</dbReference>
<feature type="domain" description="Sushi" evidence="9">
    <location>
        <begin position="3843"/>
        <end position="3903"/>
    </location>
</feature>
<dbReference type="Pfam" id="PF00090">
    <property type="entry name" value="TSP_1"/>
    <property type="match status" value="5"/>
</dbReference>
<dbReference type="Gene3D" id="2.10.70.10">
    <property type="entry name" value="Complement Module, domain 1"/>
    <property type="match status" value="53"/>
</dbReference>
<feature type="disulfide bond" evidence="6">
    <location>
        <begin position="2760"/>
        <end position="2803"/>
    </location>
</feature>
<dbReference type="SMART" id="SM00327">
    <property type="entry name" value="VWA"/>
    <property type="match status" value="1"/>
</dbReference>
<feature type="domain" description="Sushi" evidence="9">
    <location>
        <begin position="2758"/>
        <end position="2817"/>
    </location>
</feature>
<feature type="domain" description="Sushi" evidence="9">
    <location>
        <begin position="2937"/>
        <end position="2995"/>
    </location>
</feature>
<feature type="disulfide bond" evidence="6">
    <location>
        <begin position="2788"/>
        <end position="2815"/>
    </location>
</feature>
<feature type="domain" description="Sushi" evidence="9">
    <location>
        <begin position="2631"/>
        <end position="2694"/>
    </location>
</feature>
<feature type="disulfide bond" evidence="5">
    <location>
        <begin position="237"/>
        <end position="246"/>
    </location>
</feature>
<feature type="disulfide bond" evidence="6">
    <location>
        <begin position="2384"/>
        <end position="2427"/>
    </location>
</feature>
<dbReference type="InterPro" id="IPR051503">
    <property type="entry name" value="ComplSys_Reg/VirEntry_Med"/>
</dbReference>
<evidence type="ECO:0000256" key="2">
    <source>
        <dbReference type="ARBA" id="ARBA00022659"/>
    </source>
</evidence>
<feature type="domain" description="Sushi" evidence="9">
    <location>
        <begin position="816"/>
        <end position="879"/>
    </location>
</feature>
<dbReference type="GeneID" id="106158743"/>
<feature type="disulfide bond" evidence="6">
    <location>
        <begin position="3327"/>
        <end position="3354"/>
    </location>
</feature>
<feature type="domain" description="Sushi" evidence="9">
    <location>
        <begin position="4710"/>
        <end position="4771"/>
    </location>
</feature>
<feature type="disulfide bond" evidence="6">
    <location>
        <begin position="4922"/>
        <end position="4949"/>
    </location>
</feature>
<feature type="disulfide bond" evidence="6">
    <location>
        <begin position="4620"/>
        <end position="4647"/>
    </location>
</feature>
<feature type="disulfide bond" evidence="6">
    <location>
        <begin position="2290"/>
        <end position="2317"/>
    </location>
</feature>
<feature type="domain" description="Sushi" evidence="9">
    <location>
        <begin position="3236"/>
        <end position="3296"/>
    </location>
</feature>
<dbReference type="Gene3D" id="2.10.25.10">
    <property type="entry name" value="Laminin"/>
    <property type="match status" value="2"/>
</dbReference>